<name>A0A161Y6Y1_9CLOT</name>
<keyword evidence="4" id="KW-0255">Endonuclease</keyword>
<proteinExistence type="inferred from homology"/>
<dbReference type="RefSeq" id="WP_066619081.1">
    <property type="nucleotide sequence ID" value="NZ_FQXL01000009.1"/>
</dbReference>
<evidence type="ECO:0000256" key="5">
    <source>
        <dbReference type="ARBA" id="ARBA00022801"/>
    </source>
</evidence>
<evidence type="ECO:0000313" key="9">
    <source>
        <dbReference type="Proteomes" id="UP000076603"/>
    </source>
</evidence>
<keyword evidence="3" id="KW-0540">Nuclease</keyword>
<evidence type="ECO:0000256" key="4">
    <source>
        <dbReference type="ARBA" id="ARBA00022759"/>
    </source>
</evidence>
<dbReference type="GO" id="GO:0003729">
    <property type="term" value="F:mRNA binding"/>
    <property type="evidence" value="ECO:0007669"/>
    <property type="project" value="InterPro"/>
</dbReference>
<dbReference type="PANTHER" id="PTHR34873">
    <property type="entry name" value="SSR1766 PROTEIN"/>
    <property type="match status" value="1"/>
</dbReference>
<evidence type="ECO:0000256" key="1">
    <source>
        <dbReference type="ARBA" id="ARBA00006620"/>
    </source>
</evidence>
<dbReference type="PATRIC" id="fig|1121326.3.peg.1126"/>
<evidence type="ECO:0000256" key="2">
    <source>
        <dbReference type="ARBA" id="ARBA00022649"/>
    </source>
</evidence>
<keyword evidence="7" id="KW-0346">Stress response</keyword>
<accession>A0A161Y6Y1</accession>
<dbReference type="Proteomes" id="UP000076603">
    <property type="component" value="Unassembled WGS sequence"/>
</dbReference>
<keyword evidence="6" id="KW-0694">RNA-binding</keyword>
<evidence type="ECO:0000256" key="6">
    <source>
        <dbReference type="ARBA" id="ARBA00022884"/>
    </source>
</evidence>
<dbReference type="PANTHER" id="PTHR34873:SF3">
    <property type="entry name" value="ADDICTION MODULE TOXIN, HICA FAMILY"/>
    <property type="match status" value="1"/>
</dbReference>
<keyword evidence="2" id="KW-1277">Toxin-antitoxin system</keyword>
<reference evidence="8 9" key="1">
    <citation type="submission" date="2016-04" db="EMBL/GenBank/DDBJ databases">
        <title>Genome sequence of Clostridium magnum DSM 2767.</title>
        <authorList>
            <person name="Poehlein A."/>
            <person name="Uhlig R."/>
            <person name="Fischer R."/>
            <person name="Bahl H."/>
            <person name="Daniel R."/>
        </authorList>
    </citation>
    <scope>NUCLEOTIDE SEQUENCE [LARGE SCALE GENOMIC DNA]</scope>
    <source>
        <strain evidence="8 9">DSM 2767</strain>
    </source>
</reference>
<organism evidence="8 9">
    <name type="scientific">Clostridium magnum DSM 2767</name>
    <dbReference type="NCBI Taxonomy" id="1121326"/>
    <lineage>
        <taxon>Bacteria</taxon>
        <taxon>Bacillati</taxon>
        <taxon>Bacillota</taxon>
        <taxon>Clostridia</taxon>
        <taxon>Eubacteriales</taxon>
        <taxon>Clostridiaceae</taxon>
        <taxon>Clostridium</taxon>
    </lineage>
</organism>
<dbReference type="OrthoDB" id="286048at2"/>
<dbReference type="InterPro" id="IPR038570">
    <property type="entry name" value="HicA_sf"/>
</dbReference>
<gene>
    <name evidence="8" type="ORF">CLMAG_11620</name>
</gene>
<comment type="similarity">
    <text evidence="1">Belongs to the HicA mRNA interferase family.</text>
</comment>
<dbReference type="Pfam" id="PF07927">
    <property type="entry name" value="HicA_toxin"/>
    <property type="match status" value="1"/>
</dbReference>
<dbReference type="AlphaFoldDB" id="A0A161Y6Y1"/>
<evidence type="ECO:0000256" key="7">
    <source>
        <dbReference type="ARBA" id="ARBA00023016"/>
    </source>
</evidence>
<protein>
    <submittedName>
        <fullName evidence="8">YcfA-like protein</fullName>
    </submittedName>
</protein>
<evidence type="ECO:0000256" key="3">
    <source>
        <dbReference type="ARBA" id="ARBA00022722"/>
    </source>
</evidence>
<keyword evidence="5" id="KW-0378">Hydrolase</keyword>
<keyword evidence="9" id="KW-1185">Reference proteome</keyword>
<dbReference type="GO" id="GO:0016787">
    <property type="term" value="F:hydrolase activity"/>
    <property type="evidence" value="ECO:0007669"/>
    <property type="project" value="UniProtKB-KW"/>
</dbReference>
<dbReference type="InterPro" id="IPR012933">
    <property type="entry name" value="HicA_mRNA_interferase"/>
</dbReference>
<dbReference type="STRING" id="1121326.CLMAG_11620"/>
<evidence type="ECO:0000313" key="8">
    <source>
        <dbReference type="EMBL" id="KZL94109.1"/>
    </source>
</evidence>
<dbReference type="EMBL" id="LWAE01000001">
    <property type="protein sequence ID" value="KZL94109.1"/>
    <property type="molecule type" value="Genomic_DNA"/>
</dbReference>
<dbReference type="Gene3D" id="3.30.920.30">
    <property type="entry name" value="Hypothetical protein"/>
    <property type="match status" value="1"/>
</dbReference>
<dbReference type="GO" id="GO:0004519">
    <property type="term" value="F:endonuclease activity"/>
    <property type="evidence" value="ECO:0007669"/>
    <property type="project" value="UniProtKB-KW"/>
</dbReference>
<dbReference type="SUPFAM" id="SSF54786">
    <property type="entry name" value="YcfA/nrd intein domain"/>
    <property type="match status" value="1"/>
</dbReference>
<comment type="caution">
    <text evidence="8">The sequence shown here is derived from an EMBL/GenBank/DDBJ whole genome shotgun (WGS) entry which is preliminary data.</text>
</comment>
<sequence length="76" mass="8681">MSRLTIISDKDMVKILQKLGFGEVRQNGSHKFFAHSDGRCTVVPVHGKDLKRGLIKGILKDVKITDDEYEELRKKL</sequence>